<sequence length="246" mass="26047">MARREKLCSKKGPRVKIFITIVVTTVVLLGALGGVGAWYRARQAKTKDNSTKVRVAHPVRGELVEVVSAPGEVEPRTKVSISARLSARIEALPFKEGDRVTKGDPNANPPVAASVLVQLDASDAAGAVITSFRLVNAPDPPDFNAPGIANFPFGVLKVDTPGEIGDLDLQREGFAGIWNLGDIFPVGMTQAELEEFVTIAKYTGAVGTSVLDLDLIVAVVPEPGTLAMLLGAGLLGLLMLTIRRMK</sequence>
<evidence type="ECO:0000313" key="3">
    <source>
        <dbReference type="EMBL" id="KKL70279.1"/>
    </source>
</evidence>
<dbReference type="Pfam" id="PF07589">
    <property type="entry name" value="PEP-CTERM"/>
    <property type="match status" value="1"/>
</dbReference>
<dbReference type="NCBIfam" id="TIGR02595">
    <property type="entry name" value="PEP_CTERM"/>
    <property type="match status" value="1"/>
</dbReference>
<name>A0A0F9E8M3_9ZZZZ</name>
<dbReference type="AlphaFoldDB" id="A0A0F9E8M3"/>
<comment type="caution">
    <text evidence="3">The sequence shown here is derived from an EMBL/GenBank/DDBJ whole genome shotgun (WGS) entry which is preliminary data.</text>
</comment>
<keyword evidence="1" id="KW-0472">Membrane</keyword>
<keyword evidence="1" id="KW-1133">Transmembrane helix</keyword>
<evidence type="ECO:0000256" key="1">
    <source>
        <dbReference type="SAM" id="Phobius"/>
    </source>
</evidence>
<feature type="domain" description="Ice-binding protein C-terminal" evidence="2">
    <location>
        <begin position="220"/>
        <end position="244"/>
    </location>
</feature>
<gene>
    <name evidence="3" type="ORF">LCGC14_2106480</name>
</gene>
<feature type="transmembrane region" description="Helical" evidence="1">
    <location>
        <begin position="224"/>
        <end position="242"/>
    </location>
</feature>
<proteinExistence type="predicted"/>
<dbReference type="GO" id="GO:0015562">
    <property type="term" value="F:efflux transmembrane transporter activity"/>
    <property type="evidence" value="ECO:0007669"/>
    <property type="project" value="TreeGrafter"/>
</dbReference>
<keyword evidence="1" id="KW-0812">Transmembrane</keyword>
<dbReference type="InterPro" id="IPR013424">
    <property type="entry name" value="Ice-binding_C"/>
</dbReference>
<reference evidence="3" key="1">
    <citation type="journal article" date="2015" name="Nature">
        <title>Complex archaea that bridge the gap between prokaryotes and eukaryotes.</title>
        <authorList>
            <person name="Spang A."/>
            <person name="Saw J.H."/>
            <person name="Jorgensen S.L."/>
            <person name="Zaremba-Niedzwiedzka K."/>
            <person name="Martijn J."/>
            <person name="Lind A.E."/>
            <person name="van Eijk R."/>
            <person name="Schleper C."/>
            <person name="Guy L."/>
            <person name="Ettema T.J."/>
        </authorList>
    </citation>
    <scope>NUCLEOTIDE SEQUENCE</scope>
</reference>
<protein>
    <recommendedName>
        <fullName evidence="2">Ice-binding protein C-terminal domain-containing protein</fullName>
    </recommendedName>
</protein>
<dbReference type="EMBL" id="LAZR01025945">
    <property type="protein sequence ID" value="KKL70279.1"/>
    <property type="molecule type" value="Genomic_DNA"/>
</dbReference>
<accession>A0A0F9E8M3</accession>
<evidence type="ECO:0000259" key="2">
    <source>
        <dbReference type="Pfam" id="PF07589"/>
    </source>
</evidence>
<dbReference type="GO" id="GO:1990281">
    <property type="term" value="C:efflux pump complex"/>
    <property type="evidence" value="ECO:0007669"/>
    <property type="project" value="TreeGrafter"/>
</dbReference>
<feature type="transmembrane region" description="Helical" evidence="1">
    <location>
        <begin position="15"/>
        <end position="39"/>
    </location>
</feature>
<organism evidence="3">
    <name type="scientific">marine sediment metagenome</name>
    <dbReference type="NCBI Taxonomy" id="412755"/>
    <lineage>
        <taxon>unclassified sequences</taxon>
        <taxon>metagenomes</taxon>
        <taxon>ecological metagenomes</taxon>
    </lineage>
</organism>
<dbReference type="PANTHER" id="PTHR30469">
    <property type="entry name" value="MULTIDRUG RESISTANCE PROTEIN MDTA"/>
    <property type="match status" value="1"/>
</dbReference>